<keyword evidence="1 4" id="KW-0808">Transferase</keyword>
<dbReference type="Proteomes" id="UP000282957">
    <property type="component" value="Unassembled WGS sequence"/>
</dbReference>
<dbReference type="InterPro" id="IPR029044">
    <property type="entry name" value="Nucleotide-diphossugar_trans"/>
</dbReference>
<dbReference type="Gene3D" id="3.90.550.10">
    <property type="entry name" value="Spore Coat Polysaccharide Biosynthesis Protein SpsA, Chain A"/>
    <property type="match status" value="1"/>
</dbReference>
<keyword evidence="5" id="KW-1185">Reference proteome</keyword>
<dbReference type="InterPro" id="IPR050065">
    <property type="entry name" value="GlmU-like"/>
</dbReference>
<dbReference type="Pfam" id="PF00483">
    <property type="entry name" value="NTP_transferase"/>
    <property type="match status" value="1"/>
</dbReference>
<sequence>MPPLAILAGGLATRLRPITETIPKVLVPVAGEPFLAHQLRLAAHQGFRRVVLCLGHLSEQVEEFLAARGGEFPLDIAISHEGAKRRGTGGALRHALPLLGPEFFVLYGDSYLPIEAAPVWAAFRAAGCPAMLTVLHNQDRWDPSNIEFRDGMALRHDKAARGQPGVEWIDFGLSVFTAPVIADWPRPDPWDLSALTGSLATAGRLAGHEVRQRFYEIGKPEGLRDTESFLSRKTLS</sequence>
<comment type="caution">
    <text evidence="4">The sequence shown here is derived from an EMBL/GenBank/DDBJ whole genome shotgun (WGS) entry which is preliminary data.</text>
</comment>
<accession>A0A437MJX2</accession>
<dbReference type="PANTHER" id="PTHR43584:SF8">
    <property type="entry name" value="N-ACETYLMURAMATE ALPHA-1-PHOSPHATE URIDYLYLTRANSFERASE"/>
    <property type="match status" value="1"/>
</dbReference>
<dbReference type="AlphaFoldDB" id="A0A437MJX2"/>
<dbReference type="OrthoDB" id="9814110at2"/>
<name>A0A437MJX2_9PROT</name>
<keyword evidence="2" id="KW-0548">Nucleotidyltransferase</keyword>
<evidence type="ECO:0000313" key="5">
    <source>
        <dbReference type="Proteomes" id="UP000282957"/>
    </source>
</evidence>
<dbReference type="GO" id="GO:0016779">
    <property type="term" value="F:nucleotidyltransferase activity"/>
    <property type="evidence" value="ECO:0007669"/>
    <property type="project" value="UniProtKB-KW"/>
</dbReference>
<organism evidence="4 5">
    <name type="scientific">Rhodovarius crocodyli</name>
    <dbReference type="NCBI Taxonomy" id="1979269"/>
    <lineage>
        <taxon>Bacteria</taxon>
        <taxon>Pseudomonadati</taxon>
        <taxon>Pseudomonadota</taxon>
        <taxon>Alphaproteobacteria</taxon>
        <taxon>Acetobacterales</taxon>
        <taxon>Roseomonadaceae</taxon>
        <taxon>Rhodovarius</taxon>
    </lineage>
</organism>
<evidence type="ECO:0000256" key="1">
    <source>
        <dbReference type="ARBA" id="ARBA00022679"/>
    </source>
</evidence>
<evidence type="ECO:0000259" key="3">
    <source>
        <dbReference type="Pfam" id="PF00483"/>
    </source>
</evidence>
<dbReference type="PANTHER" id="PTHR43584">
    <property type="entry name" value="NUCLEOTIDYL TRANSFERASE"/>
    <property type="match status" value="1"/>
</dbReference>
<reference evidence="4 5" key="1">
    <citation type="submission" date="2019-01" db="EMBL/GenBank/DDBJ databases">
        <authorList>
            <person name="Chen W.-M."/>
        </authorList>
    </citation>
    <scope>NUCLEOTIDE SEQUENCE [LARGE SCALE GENOMIC DNA]</scope>
    <source>
        <strain evidence="4 5">CCP-6</strain>
    </source>
</reference>
<dbReference type="InterPro" id="IPR005835">
    <property type="entry name" value="NTP_transferase_dom"/>
</dbReference>
<gene>
    <name evidence="4" type="ORF">EOD42_06545</name>
</gene>
<dbReference type="EMBL" id="SACL01000002">
    <property type="protein sequence ID" value="RVT97958.1"/>
    <property type="molecule type" value="Genomic_DNA"/>
</dbReference>
<evidence type="ECO:0000313" key="4">
    <source>
        <dbReference type="EMBL" id="RVT97958.1"/>
    </source>
</evidence>
<evidence type="ECO:0000256" key="2">
    <source>
        <dbReference type="ARBA" id="ARBA00022695"/>
    </source>
</evidence>
<feature type="domain" description="Nucleotidyl transferase" evidence="3">
    <location>
        <begin position="6"/>
        <end position="130"/>
    </location>
</feature>
<protein>
    <submittedName>
        <fullName evidence="4">Nucleotidyl transferase</fullName>
    </submittedName>
</protein>
<proteinExistence type="predicted"/>
<dbReference type="SUPFAM" id="SSF53448">
    <property type="entry name" value="Nucleotide-diphospho-sugar transferases"/>
    <property type="match status" value="1"/>
</dbReference>